<dbReference type="Proteomes" id="UP000007509">
    <property type="component" value="Unassembled WGS sequence"/>
</dbReference>
<organism evidence="2 3">
    <name type="scientific">Chryseobacterium populi</name>
    <dbReference type="NCBI Taxonomy" id="1144316"/>
    <lineage>
        <taxon>Bacteria</taxon>
        <taxon>Pseudomonadati</taxon>
        <taxon>Bacteroidota</taxon>
        <taxon>Flavobacteriia</taxon>
        <taxon>Flavobacteriales</taxon>
        <taxon>Weeksellaceae</taxon>
        <taxon>Chryseobacterium group</taxon>
        <taxon>Chryseobacterium</taxon>
    </lineage>
</organism>
<protein>
    <submittedName>
        <fullName evidence="2">Uncharacterized protein</fullName>
    </submittedName>
</protein>
<name>J2JR77_9FLAO</name>
<evidence type="ECO:0000313" key="3">
    <source>
        <dbReference type="Proteomes" id="UP000007509"/>
    </source>
</evidence>
<reference evidence="2 3" key="1">
    <citation type="journal article" date="2012" name="J. Bacteriol.">
        <title>Twenty-one genome sequences from Pseudomonas species and 19 genome sequences from diverse bacteria isolated from the rhizosphere and endosphere of Populus deltoides.</title>
        <authorList>
            <person name="Brown S.D."/>
            <person name="Utturkar S.M."/>
            <person name="Klingeman D.M."/>
            <person name="Johnson C.M."/>
            <person name="Martin S.L."/>
            <person name="Land M.L."/>
            <person name="Lu T.Y."/>
            <person name="Schadt C.W."/>
            <person name="Doktycz M.J."/>
            <person name="Pelletier D.A."/>
        </authorList>
    </citation>
    <scope>NUCLEOTIDE SEQUENCE [LARGE SCALE GENOMIC DNA]</scope>
    <source>
        <strain evidence="2 3">CF314</strain>
    </source>
</reference>
<keyword evidence="3" id="KW-1185">Reference proteome</keyword>
<accession>J2JR77</accession>
<keyword evidence="1" id="KW-0812">Transmembrane</keyword>
<evidence type="ECO:0000256" key="1">
    <source>
        <dbReference type="SAM" id="Phobius"/>
    </source>
</evidence>
<dbReference type="EMBL" id="AKJY01000056">
    <property type="protein sequence ID" value="EJL70320.1"/>
    <property type="molecule type" value="Genomic_DNA"/>
</dbReference>
<proteinExistence type="predicted"/>
<gene>
    <name evidence="2" type="ORF">PMI13_02862</name>
</gene>
<evidence type="ECO:0000313" key="2">
    <source>
        <dbReference type="EMBL" id="EJL70320.1"/>
    </source>
</evidence>
<sequence>MSNKKRQPFPFVIITIVLGWIIFKEFDFENLKFEKPILAIVYILTFLMSSYFLIKNFKEE</sequence>
<dbReference type="AlphaFoldDB" id="J2JR77"/>
<feature type="transmembrane region" description="Helical" evidence="1">
    <location>
        <begin position="7"/>
        <end position="23"/>
    </location>
</feature>
<keyword evidence="1" id="KW-1133">Transmembrane helix</keyword>
<comment type="caution">
    <text evidence="2">The sequence shown here is derived from an EMBL/GenBank/DDBJ whole genome shotgun (WGS) entry which is preliminary data.</text>
</comment>
<feature type="transmembrane region" description="Helical" evidence="1">
    <location>
        <begin position="35"/>
        <end position="54"/>
    </location>
</feature>
<keyword evidence="1" id="KW-0472">Membrane</keyword>
<dbReference type="PATRIC" id="fig|1144316.3.peg.2878"/>